<sequence length="120" mass="13577">MDATFRSTSNQPAHPLSSIVFDSVLSFFDIWDHPSSAWRWRMMDCWAIIHSESLAIAPQLSPYGINASAQDAPYSIPTTLRVDERWMLRFRSTSNQSIPTPSFSDCVRFGSFFSDHPSSA</sequence>
<dbReference type="AlphaFoldDB" id="A0AAV4QYR4"/>
<gene>
    <name evidence="1" type="ORF">CDAR_555701</name>
</gene>
<dbReference type="Proteomes" id="UP001054837">
    <property type="component" value="Unassembled WGS sequence"/>
</dbReference>
<reference evidence="1 2" key="1">
    <citation type="submission" date="2021-06" db="EMBL/GenBank/DDBJ databases">
        <title>Caerostris darwini draft genome.</title>
        <authorList>
            <person name="Kono N."/>
            <person name="Arakawa K."/>
        </authorList>
    </citation>
    <scope>NUCLEOTIDE SEQUENCE [LARGE SCALE GENOMIC DNA]</scope>
</reference>
<evidence type="ECO:0000313" key="2">
    <source>
        <dbReference type="Proteomes" id="UP001054837"/>
    </source>
</evidence>
<organism evidence="1 2">
    <name type="scientific">Caerostris darwini</name>
    <dbReference type="NCBI Taxonomy" id="1538125"/>
    <lineage>
        <taxon>Eukaryota</taxon>
        <taxon>Metazoa</taxon>
        <taxon>Ecdysozoa</taxon>
        <taxon>Arthropoda</taxon>
        <taxon>Chelicerata</taxon>
        <taxon>Arachnida</taxon>
        <taxon>Araneae</taxon>
        <taxon>Araneomorphae</taxon>
        <taxon>Entelegynae</taxon>
        <taxon>Araneoidea</taxon>
        <taxon>Araneidae</taxon>
        <taxon>Caerostris</taxon>
    </lineage>
</organism>
<evidence type="ECO:0000313" key="1">
    <source>
        <dbReference type="EMBL" id="GIY13265.1"/>
    </source>
</evidence>
<comment type="caution">
    <text evidence="1">The sequence shown here is derived from an EMBL/GenBank/DDBJ whole genome shotgun (WGS) entry which is preliminary data.</text>
</comment>
<accession>A0AAV4QYR4</accession>
<dbReference type="EMBL" id="BPLQ01005205">
    <property type="protein sequence ID" value="GIY13265.1"/>
    <property type="molecule type" value="Genomic_DNA"/>
</dbReference>
<keyword evidence="2" id="KW-1185">Reference proteome</keyword>
<protein>
    <submittedName>
        <fullName evidence="1">Uncharacterized protein</fullName>
    </submittedName>
</protein>
<proteinExistence type="predicted"/>
<name>A0AAV4QYR4_9ARAC</name>